<accession>A0A6A5TQ53</accession>
<feature type="transmembrane region" description="Helical" evidence="7">
    <location>
        <begin position="224"/>
        <end position="243"/>
    </location>
</feature>
<feature type="domain" description="Rhodopsin" evidence="8">
    <location>
        <begin position="37"/>
        <end position="285"/>
    </location>
</feature>
<keyword evidence="4 7" id="KW-0472">Membrane</keyword>
<reference evidence="9" key="1">
    <citation type="journal article" date="2020" name="Stud. Mycol.">
        <title>101 Dothideomycetes genomes: a test case for predicting lifestyles and emergence of pathogens.</title>
        <authorList>
            <person name="Haridas S."/>
            <person name="Albert R."/>
            <person name="Binder M."/>
            <person name="Bloem J."/>
            <person name="Labutti K."/>
            <person name="Salamov A."/>
            <person name="Andreopoulos B."/>
            <person name="Baker S."/>
            <person name="Barry K."/>
            <person name="Bills G."/>
            <person name="Bluhm B."/>
            <person name="Cannon C."/>
            <person name="Castanera R."/>
            <person name="Culley D."/>
            <person name="Daum C."/>
            <person name="Ezra D."/>
            <person name="Gonzalez J."/>
            <person name="Henrissat B."/>
            <person name="Kuo A."/>
            <person name="Liang C."/>
            <person name="Lipzen A."/>
            <person name="Lutzoni F."/>
            <person name="Magnuson J."/>
            <person name="Mondo S."/>
            <person name="Nolan M."/>
            <person name="Ohm R."/>
            <person name="Pangilinan J."/>
            <person name="Park H.-J."/>
            <person name="Ramirez L."/>
            <person name="Alfaro M."/>
            <person name="Sun H."/>
            <person name="Tritt A."/>
            <person name="Yoshinaga Y."/>
            <person name="Zwiers L.-H."/>
            <person name="Turgeon B."/>
            <person name="Goodwin S."/>
            <person name="Spatafora J."/>
            <person name="Crous P."/>
            <person name="Grigoriev I."/>
        </authorList>
    </citation>
    <scope>NUCLEOTIDE SEQUENCE</scope>
    <source>
        <strain evidence="9">CBS 675.92</strain>
    </source>
</reference>
<evidence type="ECO:0000259" key="8">
    <source>
        <dbReference type="Pfam" id="PF20684"/>
    </source>
</evidence>
<evidence type="ECO:0000256" key="3">
    <source>
        <dbReference type="ARBA" id="ARBA00022989"/>
    </source>
</evidence>
<comment type="subcellular location">
    <subcellularLocation>
        <location evidence="1">Membrane</location>
        <topology evidence="1">Multi-pass membrane protein</topology>
    </subcellularLocation>
</comment>
<keyword evidence="10" id="KW-1185">Reference proteome</keyword>
<gene>
    <name evidence="9" type="ORF">CC80DRAFT_416744</name>
</gene>
<comment type="similarity">
    <text evidence="5">Belongs to the SAT4 family.</text>
</comment>
<feature type="region of interest" description="Disordered" evidence="6">
    <location>
        <begin position="355"/>
        <end position="376"/>
    </location>
</feature>
<sequence>MSDTTAKPSAARPPLGQAEILRAEYALFVLTTAFLVARVAIHVSKRRTFEFQDFFIYFAYALYVGLWTEYIIAVPYLFKLTAVTNGEIPPYPNVIKDAAYMSRLIFTAQMCFYVSLWSVKMSLLSLYRKLLIGLERIYSQIWWGIVVFAALAYIGCIISSVKSCNSMSAFFRAASCDSPSELRAQIISLYYAYAIDVITDLMVMFLPIRLVWGLQMARTEKAGVLILFCGGFVCIAFATLRAVQVGVEHGKAISPDPKWLTMWTVIEVSMAIIIGCSPAFATLIRARINSKKSSYNARGYHKQGGDDVDLNTIGSSSNRQNRSANVTNSDSLYEEEEPVSQAGFKRNPLFNGANGGITVTTTINQDRKRKSERSAV</sequence>
<organism evidence="9 10">
    <name type="scientific">Byssothecium circinans</name>
    <dbReference type="NCBI Taxonomy" id="147558"/>
    <lineage>
        <taxon>Eukaryota</taxon>
        <taxon>Fungi</taxon>
        <taxon>Dikarya</taxon>
        <taxon>Ascomycota</taxon>
        <taxon>Pezizomycotina</taxon>
        <taxon>Dothideomycetes</taxon>
        <taxon>Pleosporomycetidae</taxon>
        <taxon>Pleosporales</taxon>
        <taxon>Massarineae</taxon>
        <taxon>Massarinaceae</taxon>
        <taxon>Byssothecium</taxon>
    </lineage>
</organism>
<name>A0A6A5TQ53_9PLEO</name>
<evidence type="ECO:0000256" key="5">
    <source>
        <dbReference type="ARBA" id="ARBA00038359"/>
    </source>
</evidence>
<feature type="transmembrane region" description="Helical" evidence="7">
    <location>
        <begin position="25"/>
        <end position="43"/>
    </location>
</feature>
<proteinExistence type="inferred from homology"/>
<dbReference type="AlphaFoldDB" id="A0A6A5TQ53"/>
<dbReference type="InterPro" id="IPR052337">
    <property type="entry name" value="SAT4-like"/>
</dbReference>
<evidence type="ECO:0000256" key="1">
    <source>
        <dbReference type="ARBA" id="ARBA00004141"/>
    </source>
</evidence>
<dbReference type="PANTHER" id="PTHR33048">
    <property type="entry name" value="PTH11-LIKE INTEGRAL MEMBRANE PROTEIN (AFU_ORTHOLOGUE AFUA_5G11245)"/>
    <property type="match status" value="1"/>
</dbReference>
<dbReference type="Proteomes" id="UP000800035">
    <property type="component" value="Unassembled WGS sequence"/>
</dbReference>
<feature type="transmembrane region" description="Helical" evidence="7">
    <location>
        <begin position="263"/>
        <end position="284"/>
    </location>
</feature>
<protein>
    <recommendedName>
        <fullName evidence="8">Rhodopsin domain-containing protein</fullName>
    </recommendedName>
</protein>
<evidence type="ECO:0000256" key="4">
    <source>
        <dbReference type="ARBA" id="ARBA00023136"/>
    </source>
</evidence>
<feature type="region of interest" description="Disordered" evidence="6">
    <location>
        <begin position="306"/>
        <end position="338"/>
    </location>
</feature>
<keyword evidence="3 7" id="KW-1133">Transmembrane helix</keyword>
<dbReference type="GO" id="GO:0016020">
    <property type="term" value="C:membrane"/>
    <property type="evidence" value="ECO:0007669"/>
    <property type="project" value="UniProtKB-SubCell"/>
</dbReference>
<dbReference type="Pfam" id="PF20684">
    <property type="entry name" value="Fung_rhodopsin"/>
    <property type="match status" value="1"/>
</dbReference>
<feature type="compositionally biased region" description="Polar residues" evidence="6">
    <location>
        <begin position="312"/>
        <end position="331"/>
    </location>
</feature>
<dbReference type="InterPro" id="IPR049326">
    <property type="entry name" value="Rhodopsin_dom_fungi"/>
</dbReference>
<dbReference type="PANTHER" id="PTHR33048:SF146">
    <property type="entry name" value="INTEGRAL MEMBRANE PROTEIN"/>
    <property type="match status" value="1"/>
</dbReference>
<evidence type="ECO:0000313" key="9">
    <source>
        <dbReference type="EMBL" id="KAF1954781.1"/>
    </source>
</evidence>
<evidence type="ECO:0000256" key="7">
    <source>
        <dbReference type="SAM" id="Phobius"/>
    </source>
</evidence>
<evidence type="ECO:0000256" key="6">
    <source>
        <dbReference type="SAM" id="MobiDB-lite"/>
    </source>
</evidence>
<feature type="transmembrane region" description="Helical" evidence="7">
    <location>
        <begin position="55"/>
        <end position="78"/>
    </location>
</feature>
<keyword evidence="2 7" id="KW-0812">Transmembrane</keyword>
<dbReference type="EMBL" id="ML976997">
    <property type="protein sequence ID" value="KAF1954781.1"/>
    <property type="molecule type" value="Genomic_DNA"/>
</dbReference>
<feature type="transmembrane region" description="Helical" evidence="7">
    <location>
        <begin position="190"/>
        <end position="212"/>
    </location>
</feature>
<dbReference type="OrthoDB" id="444631at2759"/>
<evidence type="ECO:0000256" key="2">
    <source>
        <dbReference type="ARBA" id="ARBA00022692"/>
    </source>
</evidence>
<feature type="compositionally biased region" description="Basic residues" evidence="6">
    <location>
        <begin position="367"/>
        <end position="376"/>
    </location>
</feature>
<feature type="transmembrane region" description="Helical" evidence="7">
    <location>
        <begin position="140"/>
        <end position="161"/>
    </location>
</feature>
<evidence type="ECO:0000313" key="10">
    <source>
        <dbReference type="Proteomes" id="UP000800035"/>
    </source>
</evidence>
<feature type="transmembrane region" description="Helical" evidence="7">
    <location>
        <begin position="98"/>
        <end position="119"/>
    </location>
</feature>